<dbReference type="AlphaFoldDB" id="A0A8J5MC53"/>
<evidence type="ECO:0000313" key="1">
    <source>
        <dbReference type="EMBL" id="KAG6944882.1"/>
    </source>
</evidence>
<accession>A0A8J5MC53</accession>
<sequence length="131" mass="15140">INACVRVVNKDSQKFAICITKVLLEHNHVLSKNRYELLPRVRNALDAKVVNNVNVLRKAGAIRKSILKYIVEDTGRNLTIQDVHNLVRRLKKHEEEHGIKSSAKRLRNWMEQFCEVSGNIGRIFIDRNGDK</sequence>
<proteinExistence type="predicted"/>
<organism evidence="1 2">
    <name type="scientific">Phytophthora aleatoria</name>
    <dbReference type="NCBI Taxonomy" id="2496075"/>
    <lineage>
        <taxon>Eukaryota</taxon>
        <taxon>Sar</taxon>
        <taxon>Stramenopiles</taxon>
        <taxon>Oomycota</taxon>
        <taxon>Peronosporomycetes</taxon>
        <taxon>Peronosporales</taxon>
        <taxon>Peronosporaceae</taxon>
        <taxon>Phytophthora</taxon>
    </lineage>
</organism>
<feature type="non-terminal residue" evidence="1">
    <location>
        <position position="1"/>
    </location>
</feature>
<feature type="non-terminal residue" evidence="1">
    <location>
        <position position="131"/>
    </location>
</feature>
<name>A0A8J5MC53_9STRA</name>
<dbReference type="EMBL" id="JAENGY010002254">
    <property type="protein sequence ID" value="KAG6944882.1"/>
    <property type="molecule type" value="Genomic_DNA"/>
</dbReference>
<evidence type="ECO:0000313" key="2">
    <source>
        <dbReference type="Proteomes" id="UP000709295"/>
    </source>
</evidence>
<reference evidence="1" key="1">
    <citation type="submission" date="2021-01" db="EMBL/GenBank/DDBJ databases">
        <title>Phytophthora aleatoria, a newly-described species from Pinus radiata is distinct from Phytophthora cactorum isolates based on comparative genomics.</title>
        <authorList>
            <person name="Mcdougal R."/>
            <person name="Panda P."/>
            <person name="Williams N."/>
            <person name="Studholme D.J."/>
        </authorList>
    </citation>
    <scope>NUCLEOTIDE SEQUENCE</scope>
    <source>
        <strain evidence="1">NZFS 4037</strain>
    </source>
</reference>
<comment type="caution">
    <text evidence="1">The sequence shown here is derived from an EMBL/GenBank/DDBJ whole genome shotgun (WGS) entry which is preliminary data.</text>
</comment>
<keyword evidence="2" id="KW-1185">Reference proteome</keyword>
<dbReference type="Proteomes" id="UP000709295">
    <property type="component" value="Unassembled WGS sequence"/>
</dbReference>
<protein>
    <submittedName>
        <fullName evidence="1">Uncharacterized protein</fullName>
    </submittedName>
</protein>
<gene>
    <name evidence="1" type="ORF">JG688_00016862</name>
</gene>